<dbReference type="GO" id="GO:0140359">
    <property type="term" value="F:ABC-type transporter activity"/>
    <property type="evidence" value="ECO:0007669"/>
    <property type="project" value="InterPro"/>
</dbReference>
<dbReference type="AlphaFoldDB" id="A0A1F7G826"/>
<comment type="subcellular location">
    <subcellularLocation>
        <location evidence="5">Cell membrane</location>
        <topology evidence="5">Multi-pass membrane protein</topology>
    </subcellularLocation>
    <subcellularLocation>
        <location evidence="1">Membrane</location>
        <topology evidence="1">Multi-pass membrane protein</topology>
    </subcellularLocation>
</comment>
<dbReference type="InterPro" id="IPR013525">
    <property type="entry name" value="ABC2_TM"/>
</dbReference>
<dbReference type="PANTHER" id="PTHR43229:SF2">
    <property type="entry name" value="NODULATION PROTEIN J"/>
    <property type="match status" value="1"/>
</dbReference>
<comment type="caution">
    <text evidence="7">The sequence shown here is derived from an EMBL/GenBank/DDBJ whole genome shotgun (WGS) entry which is preliminary data.</text>
</comment>
<evidence type="ECO:0000256" key="5">
    <source>
        <dbReference type="RuleBase" id="RU361157"/>
    </source>
</evidence>
<accession>A0A1F7G826</accession>
<evidence type="ECO:0000259" key="6">
    <source>
        <dbReference type="PROSITE" id="PS51012"/>
    </source>
</evidence>
<reference evidence="7 8" key="1">
    <citation type="journal article" date="2016" name="Nat. Commun.">
        <title>Thousands of microbial genomes shed light on interconnected biogeochemical processes in an aquifer system.</title>
        <authorList>
            <person name="Anantharaman K."/>
            <person name="Brown C.T."/>
            <person name="Hug L.A."/>
            <person name="Sharon I."/>
            <person name="Castelle C.J."/>
            <person name="Probst A.J."/>
            <person name="Thomas B.C."/>
            <person name="Singh A."/>
            <person name="Wilkins M.J."/>
            <person name="Karaoz U."/>
            <person name="Brodie E.L."/>
            <person name="Williams K.H."/>
            <person name="Hubbard S.S."/>
            <person name="Banfield J.F."/>
        </authorList>
    </citation>
    <scope>NUCLEOTIDE SEQUENCE [LARGE SCALE GENOMIC DNA]</scope>
</reference>
<evidence type="ECO:0000256" key="1">
    <source>
        <dbReference type="ARBA" id="ARBA00004141"/>
    </source>
</evidence>
<dbReference type="PANTHER" id="PTHR43229">
    <property type="entry name" value="NODULATION PROTEIN J"/>
    <property type="match status" value="1"/>
</dbReference>
<comment type="caution">
    <text evidence="5">Lacks conserved residue(s) required for the propagation of feature annotation.</text>
</comment>
<dbReference type="GO" id="GO:0005886">
    <property type="term" value="C:plasma membrane"/>
    <property type="evidence" value="ECO:0007669"/>
    <property type="project" value="UniProtKB-SubCell"/>
</dbReference>
<keyword evidence="2 5" id="KW-0812">Transmembrane</keyword>
<comment type="similarity">
    <text evidence="5">Belongs to the ABC-2 integral membrane protein family.</text>
</comment>
<keyword evidence="4 5" id="KW-0472">Membrane</keyword>
<evidence type="ECO:0000256" key="2">
    <source>
        <dbReference type="ARBA" id="ARBA00022692"/>
    </source>
</evidence>
<feature type="transmembrane region" description="Helical" evidence="5">
    <location>
        <begin position="172"/>
        <end position="190"/>
    </location>
</feature>
<dbReference type="EMBL" id="MFZG01000041">
    <property type="protein sequence ID" value="OGK15087.1"/>
    <property type="molecule type" value="Genomic_DNA"/>
</dbReference>
<keyword evidence="5" id="KW-0813">Transport</keyword>
<dbReference type="PROSITE" id="PS51012">
    <property type="entry name" value="ABC_TM2"/>
    <property type="match status" value="1"/>
</dbReference>
<dbReference type="InterPro" id="IPR051784">
    <property type="entry name" value="Nod_factor_ABC_transporter"/>
</dbReference>
<feature type="transmembrane region" description="Helical" evidence="5">
    <location>
        <begin position="51"/>
        <end position="70"/>
    </location>
</feature>
<feature type="transmembrane region" description="Helical" evidence="5">
    <location>
        <begin position="227"/>
        <end position="245"/>
    </location>
</feature>
<keyword evidence="3 5" id="KW-1133">Transmembrane helix</keyword>
<dbReference type="Proteomes" id="UP000177208">
    <property type="component" value="Unassembled WGS sequence"/>
</dbReference>
<organism evidence="7 8">
    <name type="scientific">Candidatus Roizmanbacteria bacterium RIFCSPHIGHO2_01_FULL_39_12c</name>
    <dbReference type="NCBI Taxonomy" id="1802031"/>
    <lineage>
        <taxon>Bacteria</taxon>
        <taxon>Candidatus Roizmaniibacteriota</taxon>
    </lineage>
</organism>
<protein>
    <recommendedName>
        <fullName evidence="5">Transport permease protein</fullName>
    </recommendedName>
</protein>
<evidence type="ECO:0000313" key="8">
    <source>
        <dbReference type="Proteomes" id="UP000177208"/>
    </source>
</evidence>
<evidence type="ECO:0000313" key="7">
    <source>
        <dbReference type="EMBL" id="OGK15087.1"/>
    </source>
</evidence>
<feature type="transmembrane region" description="Helical" evidence="5">
    <location>
        <begin position="102"/>
        <end position="127"/>
    </location>
</feature>
<feature type="transmembrane region" description="Helical" evidence="5">
    <location>
        <begin position="139"/>
        <end position="165"/>
    </location>
</feature>
<sequence>MKNHRIYGMILRYMYYFKHSFDRISDTFYWPTLDLVMWGLTSVYAKSFMPQGSQIILVILSGIIFWIIIWRGQYEITVNLLEELWNRNLVNIFSSPLKFSEWVVSFIIVGVIKAIISFTFAVFMAFLLYKIKVFELGFYVIPFIISLLLTGWCVGFFVAGIILRFGSKLQTLAWSFVWVLGPFSAIYYPVSLLPEWAQIVSSALPTSYIFEGLREVIYSGRLDYSKLMMSFALNSVYLIFSLAFLKASFAKVLEKGLVKVY</sequence>
<dbReference type="InterPro" id="IPR047817">
    <property type="entry name" value="ABC2_TM_bact-type"/>
</dbReference>
<feature type="domain" description="ABC transmembrane type-2" evidence="6">
    <location>
        <begin position="22"/>
        <end position="248"/>
    </location>
</feature>
<proteinExistence type="inferred from homology"/>
<evidence type="ECO:0000256" key="4">
    <source>
        <dbReference type="ARBA" id="ARBA00023136"/>
    </source>
</evidence>
<name>A0A1F7G826_9BACT</name>
<dbReference type="Pfam" id="PF01061">
    <property type="entry name" value="ABC2_membrane"/>
    <property type="match status" value="1"/>
</dbReference>
<evidence type="ECO:0000256" key="3">
    <source>
        <dbReference type="ARBA" id="ARBA00022989"/>
    </source>
</evidence>
<gene>
    <name evidence="7" type="ORF">A2774_01395</name>
</gene>
<keyword evidence="5" id="KW-1003">Cell membrane</keyword>